<sequence>MQQAQDCRICGRKFSKRGGIRHLCAETIADFSRFGIDAKDMCMSCAMDKVKELSLAREERLGDLKAELGQYQEQILKEIEVFTTPHPETWTSGVKGVVSGYAVIGVGAFTGISNVLSDFFGGESEEYLKKIRMAEQRAINVAKMQALEMGANVISGIRLEVKSGSAGMLLVSCVGTALEHGVVNMPEFARMRELAAEYNMLKGQRMPIVAGTPESYAELSPEKDGKFQMPAYL</sequence>
<evidence type="ECO:0000313" key="2">
    <source>
        <dbReference type="EMBL" id="HJD97548.1"/>
    </source>
</evidence>
<accession>A0A921DRX2</accession>
<name>A0A921DRX2_9BACT</name>
<dbReference type="SUPFAM" id="SSF117782">
    <property type="entry name" value="YbjQ-like"/>
    <property type="match status" value="1"/>
</dbReference>
<dbReference type="PANTHER" id="PTHR34068">
    <property type="entry name" value="UPF0145 PROTEIN YBJQ"/>
    <property type="match status" value="1"/>
</dbReference>
<reference evidence="2" key="2">
    <citation type="submission" date="2021-09" db="EMBL/GenBank/DDBJ databases">
        <authorList>
            <person name="Gilroy R."/>
        </authorList>
    </citation>
    <scope>NUCLEOTIDE SEQUENCE</scope>
    <source>
        <strain evidence="2">ChiGjej2B2-19336</strain>
    </source>
</reference>
<dbReference type="EMBL" id="DYZA01000157">
    <property type="protein sequence ID" value="HJD97548.1"/>
    <property type="molecule type" value="Genomic_DNA"/>
</dbReference>
<dbReference type="PANTHER" id="PTHR34068:SF1">
    <property type="entry name" value="UPF0145 PROTEIN YBJQ"/>
    <property type="match status" value="1"/>
</dbReference>
<dbReference type="Proteomes" id="UP000698963">
    <property type="component" value="Unassembled WGS sequence"/>
</dbReference>
<organism evidence="2 3">
    <name type="scientific">Mailhella massiliensis</name>
    <dbReference type="NCBI Taxonomy" id="1903261"/>
    <lineage>
        <taxon>Bacteria</taxon>
        <taxon>Pseudomonadati</taxon>
        <taxon>Thermodesulfobacteriota</taxon>
        <taxon>Desulfovibrionia</taxon>
        <taxon>Desulfovibrionales</taxon>
        <taxon>Desulfovibrionaceae</taxon>
        <taxon>Mailhella</taxon>
    </lineage>
</organism>
<reference evidence="2" key="1">
    <citation type="journal article" date="2021" name="PeerJ">
        <title>Extensive microbial diversity within the chicken gut microbiome revealed by metagenomics and culture.</title>
        <authorList>
            <person name="Gilroy R."/>
            <person name="Ravi A."/>
            <person name="Getino M."/>
            <person name="Pursley I."/>
            <person name="Horton D.L."/>
            <person name="Alikhan N.F."/>
            <person name="Baker D."/>
            <person name="Gharbi K."/>
            <person name="Hall N."/>
            <person name="Watson M."/>
            <person name="Adriaenssens E.M."/>
            <person name="Foster-Nyarko E."/>
            <person name="Jarju S."/>
            <person name="Secka A."/>
            <person name="Antonio M."/>
            <person name="Oren A."/>
            <person name="Chaudhuri R.R."/>
            <person name="La Ragione R."/>
            <person name="Hildebrand F."/>
            <person name="Pallen M.J."/>
        </authorList>
    </citation>
    <scope>NUCLEOTIDE SEQUENCE</scope>
    <source>
        <strain evidence="2">ChiGjej2B2-19336</strain>
    </source>
</reference>
<dbReference type="Gene3D" id="3.30.110.70">
    <property type="entry name" value="Hypothetical protein apc22750. Chain B"/>
    <property type="match status" value="1"/>
</dbReference>
<dbReference type="Pfam" id="PF01906">
    <property type="entry name" value="YbjQ_1"/>
    <property type="match status" value="1"/>
</dbReference>
<dbReference type="RefSeq" id="WP_304122598.1">
    <property type="nucleotide sequence ID" value="NZ_DYZA01000157.1"/>
</dbReference>
<comment type="caution">
    <text evidence="2">The sequence shown here is derived from an EMBL/GenBank/DDBJ whole genome shotgun (WGS) entry which is preliminary data.</text>
</comment>
<evidence type="ECO:0000313" key="3">
    <source>
        <dbReference type="Proteomes" id="UP000698963"/>
    </source>
</evidence>
<gene>
    <name evidence="2" type="ORF">K8W16_07875</name>
</gene>
<dbReference type="InterPro" id="IPR002765">
    <property type="entry name" value="UPF0145_YbjQ-like"/>
</dbReference>
<comment type="similarity">
    <text evidence="1">Belongs to the UPF0145 family.</text>
</comment>
<dbReference type="AlphaFoldDB" id="A0A921DRX2"/>
<protein>
    <submittedName>
        <fullName evidence="2">YbjQ family protein</fullName>
    </submittedName>
</protein>
<proteinExistence type="inferred from homology"/>
<evidence type="ECO:0000256" key="1">
    <source>
        <dbReference type="ARBA" id="ARBA00010751"/>
    </source>
</evidence>
<dbReference type="InterPro" id="IPR035439">
    <property type="entry name" value="UPF0145_dom_sf"/>
</dbReference>